<dbReference type="InterPro" id="IPR003653">
    <property type="entry name" value="Peptidase_C48_C"/>
</dbReference>
<feature type="compositionally biased region" description="Basic and acidic residues" evidence="6">
    <location>
        <begin position="668"/>
        <end position="686"/>
    </location>
</feature>
<feature type="region of interest" description="Disordered" evidence="6">
    <location>
        <begin position="17"/>
        <end position="40"/>
    </location>
</feature>
<keyword evidence="5" id="KW-0175">Coiled coil</keyword>
<reference evidence="9" key="1">
    <citation type="submission" date="2016-06" db="EMBL/GenBank/DDBJ databases">
        <title>First high quality genome sequence of Plasmodium coatneyi using continuous long reads from single molecule, real-time sequencing.</title>
        <authorList>
            <person name="Chien J.-T."/>
            <person name="Pakala S.B."/>
            <person name="Geraldo J.A."/>
            <person name="Lapp S.A."/>
            <person name="Barnwell J.W."/>
            <person name="Kissinger J.C."/>
            <person name="Galinski M.R."/>
            <person name="Humphrey J.C."/>
        </authorList>
    </citation>
    <scope>NUCLEOTIDE SEQUENCE [LARGE SCALE GENOMIC DNA]</scope>
    <source>
        <strain evidence="9">Hackeri</strain>
    </source>
</reference>
<protein>
    <submittedName>
        <fullName evidence="8">Ulp1 protease family C-terminal catalytic domain containing protein</fullName>
    </submittedName>
</protein>
<evidence type="ECO:0000313" key="9">
    <source>
        <dbReference type="Proteomes" id="UP000092716"/>
    </source>
</evidence>
<dbReference type="SUPFAM" id="SSF54001">
    <property type="entry name" value="Cysteine proteinases"/>
    <property type="match status" value="1"/>
</dbReference>
<dbReference type="GeneID" id="30912075"/>
<evidence type="ECO:0000256" key="1">
    <source>
        <dbReference type="ARBA" id="ARBA00005234"/>
    </source>
</evidence>
<dbReference type="Gene3D" id="1.10.418.20">
    <property type="match status" value="1"/>
</dbReference>
<dbReference type="AlphaFoldDB" id="A0A1B1E871"/>
<feature type="compositionally biased region" description="Low complexity" evidence="6">
    <location>
        <begin position="416"/>
        <end position="428"/>
    </location>
</feature>
<feature type="region of interest" description="Disordered" evidence="6">
    <location>
        <begin position="654"/>
        <end position="695"/>
    </location>
</feature>
<gene>
    <name evidence="8" type="ORF">PCOAH_00053410</name>
</gene>
<feature type="region of interest" description="Disordered" evidence="6">
    <location>
        <begin position="65"/>
        <end position="178"/>
    </location>
</feature>
<feature type="compositionally biased region" description="Polar residues" evidence="6">
    <location>
        <begin position="346"/>
        <end position="360"/>
    </location>
</feature>
<dbReference type="VEuPathDB" id="PlasmoDB:PCOAH_00053410"/>
<feature type="compositionally biased region" description="Basic and acidic residues" evidence="6">
    <location>
        <begin position="111"/>
        <end position="128"/>
    </location>
</feature>
<dbReference type="GO" id="GO:0006508">
    <property type="term" value="P:proteolysis"/>
    <property type="evidence" value="ECO:0007669"/>
    <property type="project" value="UniProtKB-KW"/>
</dbReference>
<accession>A0A1B1E871</accession>
<evidence type="ECO:0000313" key="8">
    <source>
        <dbReference type="EMBL" id="ANQ11195.1"/>
    </source>
</evidence>
<dbReference type="EMBL" id="CP016252">
    <property type="protein sequence ID" value="ANQ11195.1"/>
    <property type="molecule type" value="Genomic_DNA"/>
</dbReference>
<evidence type="ECO:0000259" key="7">
    <source>
        <dbReference type="PROSITE" id="PS50600"/>
    </source>
</evidence>
<keyword evidence="2 8" id="KW-0645">Protease</keyword>
<feature type="domain" description="Ubiquitin-like protease family profile" evidence="7">
    <location>
        <begin position="795"/>
        <end position="975"/>
    </location>
</feature>
<feature type="compositionally biased region" description="Basic and acidic residues" evidence="6">
    <location>
        <begin position="393"/>
        <end position="409"/>
    </location>
</feature>
<feature type="region of interest" description="Disordered" evidence="6">
    <location>
        <begin position="451"/>
        <end position="487"/>
    </location>
</feature>
<sequence length="1017" mass="116255">MMNRGYANLNAFVERDKQDSRRISQVERHRKDSHISNERTHKHGLVPRDLRSQASTIDQHLLFRRGSRGGDHDEGKKGFQQGLNLPREWNDQTERSPNMAGTKGGSVLGSKTDHRGDHKANRKDDPKVHSKHHKSSHHRHHKDAHRHHRRDSHRHHRGDPRRHHHHHQKEMDAKETSSSGLLWSCVKSVCSSFASVVRKNIFTNEMNTSDSGRGKIISDQSRLIDKNAQRNKQRDARKGEEFLEQDNNLQNRNGDIMPRRTKKIKNASYEFSDNDLKNLFMLESEERGEGHSKEDAKRVNSGEGLDGRSERGELGPKIVQKDDAATVDVKGEVSIKGEASVGAPQSVPNIMVNNGSFNKLSQRDDLNSRGRRVTHSSEEEHTLGRLGGLKPAVETRQEIQGEKHDEQRRKGSLPFSGRSNRTSGSSSDGDGEALRNGLYAKDSILRQLLEAGEENSMEEEDDSDEVRKTNDRQPTQSNKTNAPEQGKTFLQNGVHQMGDKMSSLQSENVEKLYYQHIFENSQKKGKSKSMDDPDDSGTDSFKNIFYNRKKKKKKKKGKLGCMPEMEQITNGANGEAKESNSEVEVLNTVDAANSDASSPSKSETHKQAQYFRSYIKSSEEIKQIRFEFKQLIQTIDSFIVQNSTSEEIMGVKSLTQGNDHTSGTQNSHKRESKNEANSFEMDKGNEAEDEGSADEQSMRFIDAVTSEDKSGYVILKNDEESLIEALEKLRIEKRKKDAKVSESDEEANRIGKADVVALLDPGIFFKCVNKDHYEKAAQILRQKGENGVLIEKFNVPLLYSQIKCLMDTRWLNDEVINFYMSMLQEYNTKNIKKDRPNNYLPKIFTFSTFFFQSLSSNGTYNYNKVSRWTKRKQVDIFSFDLILIPLHVGGNHWTLGSINMKEKKIKLYDSLNMSNAKFFEYMRHYLVDEMRDKKQMELDVSAWEYNPDGRSEVGIPCQENGYDCGVFTCMFAKCLSFNRSFDFSQRDIKEIRMKMVSQEGQGVQMLVRVDDLPHCDQ</sequence>
<feature type="compositionally biased region" description="Basic residues" evidence="6">
    <location>
        <begin position="129"/>
        <end position="168"/>
    </location>
</feature>
<feature type="coiled-coil region" evidence="5">
    <location>
        <begin position="712"/>
        <end position="746"/>
    </location>
</feature>
<feature type="compositionally biased region" description="Polar residues" evidence="6">
    <location>
        <begin position="472"/>
        <end position="487"/>
    </location>
</feature>
<feature type="compositionally biased region" description="Acidic residues" evidence="6">
    <location>
        <begin position="451"/>
        <end position="464"/>
    </location>
</feature>
<feature type="compositionally biased region" description="Polar residues" evidence="6">
    <location>
        <begin position="654"/>
        <end position="666"/>
    </location>
</feature>
<evidence type="ECO:0000256" key="4">
    <source>
        <dbReference type="ARBA" id="ARBA00022807"/>
    </source>
</evidence>
<dbReference type="Gene3D" id="3.30.310.130">
    <property type="entry name" value="Ubiquitin-related"/>
    <property type="match status" value="1"/>
</dbReference>
<dbReference type="InterPro" id="IPR038765">
    <property type="entry name" value="Papain-like_cys_pep_sf"/>
</dbReference>
<dbReference type="RefSeq" id="XP_019917890.1">
    <property type="nucleotide sequence ID" value="XM_020062121.1"/>
</dbReference>
<dbReference type="GO" id="GO:0016926">
    <property type="term" value="P:protein desumoylation"/>
    <property type="evidence" value="ECO:0007669"/>
    <property type="project" value="TreeGrafter"/>
</dbReference>
<evidence type="ECO:0000256" key="2">
    <source>
        <dbReference type="ARBA" id="ARBA00022670"/>
    </source>
</evidence>
<evidence type="ECO:0000256" key="6">
    <source>
        <dbReference type="SAM" id="MobiDB-lite"/>
    </source>
</evidence>
<feature type="compositionally biased region" description="Basic and acidic residues" evidence="6">
    <location>
        <begin position="17"/>
        <end position="39"/>
    </location>
</feature>
<dbReference type="GO" id="GO:0005634">
    <property type="term" value="C:nucleus"/>
    <property type="evidence" value="ECO:0007669"/>
    <property type="project" value="TreeGrafter"/>
</dbReference>
<dbReference type="Proteomes" id="UP000092716">
    <property type="component" value="Chromosome 14"/>
</dbReference>
<keyword evidence="9" id="KW-1185">Reference proteome</keyword>
<organism evidence="8 9">
    <name type="scientific">Plasmodium coatneyi</name>
    <dbReference type="NCBI Taxonomy" id="208452"/>
    <lineage>
        <taxon>Eukaryota</taxon>
        <taxon>Sar</taxon>
        <taxon>Alveolata</taxon>
        <taxon>Apicomplexa</taxon>
        <taxon>Aconoidasida</taxon>
        <taxon>Haemosporida</taxon>
        <taxon>Plasmodiidae</taxon>
        <taxon>Plasmodium</taxon>
    </lineage>
</organism>
<feature type="region of interest" description="Disordered" evidence="6">
    <location>
        <begin position="285"/>
        <end position="313"/>
    </location>
</feature>
<dbReference type="Pfam" id="PF02902">
    <property type="entry name" value="Peptidase_C48"/>
    <property type="match status" value="1"/>
</dbReference>
<dbReference type="KEGG" id="pcot:PCOAH_00053410"/>
<dbReference type="GO" id="GO:0016929">
    <property type="term" value="F:deSUMOylase activity"/>
    <property type="evidence" value="ECO:0007669"/>
    <property type="project" value="TreeGrafter"/>
</dbReference>
<keyword evidence="3" id="KW-0378">Hydrolase</keyword>
<keyword evidence="4" id="KW-0788">Thiol protease</keyword>
<feature type="compositionally biased region" description="Basic and acidic residues" evidence="6">
    <location>
        <begin position="68"/>
        <end position="77"/>
    </location>
</feature>
<comment type="similarity">
    <text evidence="1">Belongs to the peptidase C48 family.</text>
</comment>
<proteinExistence type="inferred from homology"/>
<dbReference type="PANTHER" id="PTHR12606">
    <property type="entry name" value="SENTRIN/SUMO-SPECIFIC PROTEASE"/>
    <property type="match status" value="1"/>
</dbReference>
<name>A0A1B1E871_9APIC</name>
<evidence type="ECO:0000256" key="3">
    <source>
        <dbReference type="ARBA" id="ARBA00022801"/>
    </source>
</evidence>
<feature type="region of interest" description="Disordered" evidence="6">
    <location>
        <begin position="521"/>
        <end position="543"/>
    </location>
</feature>
<dbReference type="PANTHER" id="PTHR12606:SF153">
    <property type="entry name" value="ULP1 PROTEASE FAMILY, CARBOXY-TERMINAL DOMAIN PROTEIN"/>
    <property type="match status" value="1"/>
</dbReference>
<evidence type="ECO:0000256" key="5">
    <source>
        <dbReference type="SAM" id="Coils"/>
    </source>
</evidence>
<dbReference type="PROSITE" id="PS50600">
    <property type="entry name" value="ULP_PROTEASE"/>
    <property type="match status" value="1"/>
</dbReference>
<dbReference type="OrthoDB" id="198735at2759"/>
<feature type="region of interest" description="Disordered" evidence="6">
    <location>
        <begin position="344"/>
        <end position="434"/>
    </location>
</feature>